<dbReference type="OrthoDB" id="2146354at2"/>
<dbReference type="AlphaFoldDB" id="A0A0R1N340"/>
<protein>
    <submittedName>
        <fullName evidence="1">Uncharacterized protein</fullName>
    </submittedName>
</protein>
<reference evidence="1 2" key="1">
    <citation type="journal article" date="2015" name="Genome Announc.">
        <title>Expanding the biotechnology potential of lactobacilli through comparative genomics of 213 strains and associated genera.</title>
        <authorList>
            <person name="Sun Z."/>
            <person name="Harris H.M."/>
            <person name="McCann A."/>
            <person name="Guo C."/>
            <person name="Argimon S."/>
            <person name="Zhang W."/>
            <person name="Yang X."/>
            <person name="Jeffery I.B."/>
            <person name="Cooney J.C."/>
            <person name="Kagawa T.F."/>
            <person name="Liu W."/>
            <person name="Song Y."/>
            <person name="Salvetti E."/>
            <person name="Wrobel A."/>
            <person name="Rasinkangas P."/>
            <person name="Parkhill J."/>
            <person name="Rea M.C."/>
            <person name="O'Sullivan O."/>
            <person name="Ritari J."/>
            <person name="Douillard F.P."/>
            <person name="Paul Ross R."/>
            <person name="Yang R."/>
            <person name="Briner A.E."/>
            <person name="Felis G.E."/>
            <person name="de Vos W.M."/>
            <person name="Barrangou R."/>
            <person name="Klaenhammer T.R."/>
            <person name="Caufield P.W."/>
            <person name="Cui Y."/>
            <person name="Zhang H."/>
            <person name="O'Toole P.W."/>
        </authorList>
    </citation>
    <scope>NUCLEOTIDE SEQUENCE [LARGE SCALE GENOMIC DNA]</scope>
    <source>
        <strain evidence="1 2">DSM 12744</strain>
    </source>
</reference>
<dbReference type="Proteomes" id="UP000051330">
    <property type="component" value="Unassembled WGS sequence"/>
</dbReference>
<keyword evidence="2" id="KW-1185">Reference proteome</keyword>
<proteinExistence type="predicted"/>
<evidence type="ECO:0000313" key="1">
    <source>
        <dbReference type="EMBL" id="KRL14137.1"/>
    </source>
</evidence>
<sequence>MTILSKIQLFARSDMMPTFLVQLFQKRHVRPITMYHILRGKRTFSNLYAAFINDLLPYWGLLPHLERAAYEKEIQSLIRRNQLVADPDGYLTVTDTTEIDQSPMWWPRHVAGLVMPPYRESGDLLTLAVQLLSQLSQHDPHFAPVTPHILIQQRVKQWYRQVAQSHLAAVTAELADLLDQLPPIQALVVVNRFMGRNLDVASWDDLAKQCHLDPFIVQLMWVDGIAQLYTLCQQPQNQYWRPLFPPPTAAVTASAQTTMQLLPGRTIHQVAAKRRLAESTIREHILEAAMLGDQVLTETPEWGLAPVGCDHVQDFFRDRLSAIAARRMKEDIIDE</sequence>
<gene>
    <name evidence="1" type="ORF">FD09_GL001298</name>
</gene>
<dbReference type="EMBL" id="AZEC01000002">
    <property type="protein sequence ID" value="KRL14137.1"/>
    <property type="molecule type" value="Genomic_DNA"/>
</dbReference>
<evidence type="ECO:0000313" key="2">
    <source>
        <dbReference type="Proteomes" id="UP000051330"/>
    </source>
</evidence>
<name>A0A0R1N340_9LACO</name>
<dbReference type="PATRIC" id="fig|1423792.3.peg.1317"/>
<comment type="caution">
    <text evidence="1">The sequence shown here is derived from an EMBL/GenBank/DDBJ whole genome shotgun (WGS) entry which is preliminary data.</text>
</comment>
<organism evidence="1 2">
    <name type="scientific">Schleiferilactobacillus perolens DSM 12744</name>
    <dbReference type="NCBI Taxonomy" id="1423792"/>
    <lineage>
        <taxon>Bacteria</taxon>
        <taxon>Bacillati</taxon>
        <taxon>Bacillota</taxon>
        <taxon>Bacilli</taxon>
        <taxon>Lactobacillales</taxon>
        <taxon>Lactobacillaceae</taxon>
        <taxon>Schleiferilactobacillus</taxon>
    </lineage>
</organism>
<dbReference type="STRING" id="1423792.FD09_GL001298"/>
<accession>A0A0R1N340</accession>